<organism evidence="2 3">
    <name type="scientific">Halioglobus japonicus</name>
    <dbReference type="NCBI Taxonomy" id="930805"/>
    <lineage>
        <taxon>Bacteria</taxon>
        <taxon>Pseudomonadati</taxon>
        <taxon>Pseudomonadota</taxon>
        <taxon>Gammaproteobacteria</taxon>
        <taxon>Cellvibrionales</taxon>
        <taxon>Halieaceae</taxon>
        <taxon>Halioglobus</taxon>
    </lineage>
</organism>
<dbReference type="EMBL" id="PKUR01000001">
    <property type="protein sequence ID" value="PLW88032.1"/>
    <property type="molecule type" value="Genomic_DNA"/>
</dbReference>
<feature type="transmembrane region" description="Helical" evidence="1">
    <location>
        <begin position="7"/>
        <end position="29"/>
    </location>
</feature>
<evidence type="ECO:0000313" key="3">
    <source>
        <dbReference type="Proteomes" id="UP000235162"/>
    </source>
</evidence>
<sequence>MWNPKRWAIAILIGLYLYFLLPATAVLFYELYHLTGIEPVYWGYSAFKAGGYYFGIWEYRGLACLVVTLLIGLLSGIFARSKTA</sequence>
<keyword evidence="1" id="KW-0472">Membrane</keyword>
<evidence type="ECO:0000313" key="2">
    <source>
        <dbReference type="EMBL" id="PLW88032.1"/>
    </source>
</evidence>
<protein>
    <submittedName>
        <fullName evidence="2">Uncharacterized protein</fullName>
    </submittedName>
</protein>
<dbReference type="Proteomes" id="UP000235162">
    <property type="component" value="Unassembled WGS sequence"/>
</dbReference>
<keyword evidence="1" id="KW-1133">Transmembrane helix</keyword>
<proteinExistence type="predicted"/>
<accession>A0AAP8MHQ9</accession>
<dbReference type="RefSeq" id="WP_084199876.1">
    <property type="nucleotide sequence ID" value="NZ_BMYL01000005.1"/>
</dbReference>
<dbReference type="AlphaFoldDB" id="A0AAP8MHQ9"/>
<name>A0AAP8MHQ9_9GAMM</name>
<reference evidence="2 3" key="1">
    <citation type="submission" date="2018-01" db="EMBL/GenBank/DDBJ databases">
        <title>The draft genome sequence of Halioglobus japonicus S1-36.</title>
        <authorList>
            <person name="Du Z.-J."/>
            <person name="Shi M.-J."/>
        </authorList>
    </citation>
    <scope>NUCLEOTIDE SEQUENCE [LARGE SCALE GENOMIC DNA]</scope>
    <source>
        <strain evidence="2 3">S1-36</strain>
    </source>
</reference>
<dbReference type="KEGG" id="hja:BST95_12595"/>
<keyword evidence="3" id="KW-1185">Reference proteome</keyword>
<evidence type="ECO:0000256" key="1">
    <source>
        <dbReference type="SAM" id="Phobius"/>
    </source>
</evidence>
<keyword evidence="1" id="KW-0812">Transmembrane</keyword>
<feature type="transmembrane region" description="Helical" evidence="1">
    <location>
        <begin position="59"/>
        <end position="79"/>
    </location>
</feature>
<comment type="caution">
    <text evidence="2">The sequence shown here is derived from an EMBL/GenBank/DDBJ whole genome shotgun (WGS) entry which is preliminary data.</text>
</comment>
<gene>
    <name evidence="2" type="ORF">C0029_05590</name>
</gene>